<proteinExistence type="predicted"/>
<evidence type="ECO:0000313" key="5">
    <source>
        <dbReference type="EMBL" id="KAJ2931486.1"/>
    </source>
</evidence>
<comment type="caution">
    <text evidence="5">The sequence shown here is derived from an EMBL/GenBank/DDBJ whole genome shotgun (WGS) entry which is preliminary data.</text>
</comment>
<dbReference type="SUPFAM" id="SSF48452">
    <property type="entry name" value="TPR-like"/>
    <property type="match status" value="2"/>
</dbReference>
<dbReference type="Pfam" id="PF15249">
    <property type="entry name" value="GLTSCR1"/>
    <property type="match status" value="1"/>
</dbReference>
<sequence>MSLMPLSPTHPLIQIFLTKTLNELQSAAENELAICDRLLSEEYFPHSMWLMSLRASVLYHLHEYEQAEHQFDTILRIDPYRIDDIDIFSNILYVQDNKLKLSRLAHDYLTLDKDRPEVCCLVGNHYSLRQEHEKAVKYFRRATELDRTYLTAWTLMGHEYVEMKNSHAAIEAYRRAVDINRKDYRAWYGLGQAYELLSMHNYALYYYQHATALRSYDVRLWQAQGSCYEELGRYSGQVLATTPAATTPAASTSTSTSTWQPPAHWKVEPIAQPTPGLPQYVKKPPRVKNRTPEELEIISQTAARFASRLAQDQAAVLNPDVDTPFQDQLDVVNRLLPYHIFQQPKEDLDSVIYGKGKGKAVDYDLRTEIADTKFALECHKRLEKIRTRWRNIKIREGQRASPDTQAYVLAQAVLEADRGETSLLSTELRTARAELERIQKEQRASANAARVSQFSAAPTTPTTTTPTQTQYYRAYPYTYAQPYGNPSANATTLTFPATPVATTPTYSAYQPSGAIPVQLPVASLPALHALGIVPVPATSLPPEGQPQPPAILRGSSANGTMLTLEINVSLLQSAQMHGLAVILNSLVARNAALANANANSSTAAVSTTPTTTSVPEAEKKPAQAS</sequence>
<feature type="compositionally biased region" description="Low complexity" evidence="3">
    <location>
        <begin position="598"/>
        <end position="614"/>
    </location>
</feature>
<evidence type="ECO:0000259" key="4">
    <source>
        <dbReference type="Pfam" id="PF15249"/>
    </source>
</evidence>
<dbReference type="EMBL" id="JANBPK010000807">
    <property type="protein sequence ID" value="KAJ2931486.1"/>
    <property type="molecule type" value="Genomic_DNA"/>
</dbReference>
<dbReference type="GO" id="GO:0031145">
    <property type="term" value="P:anaphase-promoting complex-dependent catabolic process"/>
    <property type="evidence" value="ECO:0007669"/>
    <property type="project" value="TreeGrafter"/>
</dbReference>
<feature type="region of interest" description="Disordered" evidence="3">
    <location>
        <begin position="444"/>
        <end position="467"/>
    </location>
</feature>
<dbReference type="InterPro" id="IPR015671">
    <property type="entry name" value="GSCR1_dom"/>
</dbReference>
<dbReference type="OrthoDB" id="10262026at2759"/>
<protein>
    <recommendedName>
        <fullName evidence="4">GLTSCR protein conserved domain-containing protein</fullName>
    </recommendedName>
</protein>
<dbReference type="AlphaFoldDB" id="A0A9W8JAS1"/>
<dbReference type="PANTHER" id="PTHR12558">
    <property type="entry name" value="CELL DIVISION CYCLE 16,23,27"/>
    <property type="match status" value="1"/>
</dbReference>
<evidence type="ECO:0000256" key="3">
    <source>
        <dbReference type="SAM" id="MobiDB-lite"/>
    </source>
</evidence>
<feature type="repeat" description="TPR" evidence="2">
    <location>
        <begin position="150"/>
        <end position="183"/>
    </location>
</feature>
<dbReference type="PANTHER" id="PTHR12558:SF10">
    <property type="entry name" value="CELL DIVISION CYCLE PROTEIN 23 HOMOLOG"/>
    <property type="match status" value="1"/>
</dbReference>
<keyword evidence="1 2" id="KW-0802">TPR repeat</keyword>
<dbReference type="InterPro" id="IPR011990">
    <property type="entry name" value="TPR-like_helical_dom_sf"/>
</dbReference>
<dbReference type="Proteomes" id="UP001140091">
    <property type="component" value="Unassembled WGS sequence"/>
</dbReference>
<feature type="region of interest" description="Disordered" evidence="3">
    <location>
        <begin position="598"/>
        <end position="625"/>
    </location>
</feature>
<dbReference type="GO" id="GO:0045842">
    <property type="term" value="P:positive regulation of mitotic metaphase/anaphase transition"/>
    <property type="evidence" value="ECO:0007669"/>
    <property type="project" value="TreeGrafter"/>
</dbReference>
<reference evidence="5" key="1">
    <citation type="submission" date="2022-06" db="EMBL/GenBank/DDBJ databases">
        <title>Genome Sequence of Candolleomyces eurysporus.</title>
        <authorList>
            <person name="Buettner E."/>
        </authorList>
    </citation>
    <scope>NUCLEOTIDE SEQUENCE</scope>
    <source>
        <strain evidence="5">VTCC 930004</strain>
    </source>
</reference>
<feature type="non-terminal residue" evidence="5">
    <location>
        <position position="625"/>
    </location>
</feature>
<gene>
    <name evidence="5" type="ORF">H1R20_g5622</name>
</gene>
<dbReference type="InterPro" id="IPR019734">
    <property type="entry name" value="TPR_rpt"/>
</dbReference>
<feature type="compositionally biased region" description="Basic and acidic residues" evidence="3">
    <location>
        <begin position="616"/>
        <end position="625"/>
    </location>
</feature>
<name>A0A9W8JAS1_9AGAR</name>
<dbReference type="GO" id="GO:0005680">
    <property type="term" value="C:anaphase-promoting complex"/>
    <property type="evidence" value="ECO:0007669"/>
    <property type="project" value="UniProtKB-ARBA"/>
</dbReference>
<evidence type="ECO:0000313" key="6">
    <source>
        <dbReference type="Proteomes" id="UP001140091"/>
    </source>
</evidence>
<dbReference type="PROSITE" id="PS50005">
    <property type="entry name" value="TPR"/>
    <property type="match status" value="2"/>
</dbReference>
<dbReference type="Pfam" id="PF13414">
    <property type="entry name" value="TPR_11"/>
    <property type="match status" value="1"/>
</dbReference>
<keyword evidence="6" id="KW-1185">Reference proteome</keyword>
<organism evidence="5 6">
    <name type="scientific">Candolleomyces eurysporus</name>
    <dbReference type="NCBI Taxonomy" id="2828524"/>
    <lineage>
        <taxon>Eukaryota</taxon>
        <taxon>Fungi</taxon>
        <taxon>Dikarya</taxon>
        <taxon>Basidiomycota</taxon>
        <taxon>Agaricomycotina</taxon>
        <taxon>Agaricomycetes</taxon>
        <taxon>Agaricomycetidae</taxon>
        <taxon>Agaricales</taxon>
        <taxon>Agaricineae</taxon>
        <taxon>Psathyrellaceae</taxon>
        <taxon>Candolleomyces</taxon>
    </lineage>
</organism>
<feature type="repeat" description="TPR" evidence="2">
    <location>
        <begin position="116"/>
        <end position="149"/>
    </location>
</feature>
<dbReference type="GO" id="GO:0016567">
    <property type="term" value="P:protein ubiquitination"/>
    <property type="evidence" value="ECO:0007669"/>
    <property type="project" value="TreeGrafter"/>
</dbReference>
<accession>A0A9W8JAS1</accession>
<dbReference type="GO" id="GO:0051301">
    <property type="term" value="P:cell division"/>
    <property type="evidence" value="ECO:0007669"/>
    <property type="project" value="TreeGrafter"/>
</dbReference>
<feature type="domain" description="GLTSCR protein conserved" evidence="4">
    <location>
        <begin position="312"/>
        <end position="422"/>
    </location>
</feature>
<evidence type="ECO:0000256" key="1">
    <source>
        <dbReference type="ARBA" id="ARBA00022803"/>
    </source>
</evidence>
<dbReference type="SMART" id="SM00028">
    <property type="entry name" value="TPR"/>
    <property type="match status" value="4"/>
</dbReference>
<feature type="compositionally biased region" description="Low complexity" evidence="3">
    <location>
        <begin position="456"/>
        <end position="467"/>
    </location>
</feature>
<dbReference type="Gene3D" id="1.25.40.10">
    <property type="entry name" value="Tetratricopeptide repeat domain"/>
    <property type="match status" value="2"/>
</dbReference>
<evidence type="ECO:0000256" key="2">
    <source>
        <dbReference type="PROSITE-ProRule" id="PRU00339"/>
    </source>
</evidence>
<dbReference type="Pfam" id="PF13181">
    <property type="entry name" value="TPR_8"/>
    <property type="match status" value="1"/>
</dbReference>